<dbReference type="PROSITE" id="PS50075">
    <property type="entry name" value="CARRIER"/>
    <property type="match status" value="1"/>
</dbReference>
<dbReference type="InterPro" id="IPR002364">
    <property type="entry name" value="Quin_OxRdtase/zeta-crystal_CS"/>
</dbReference>
<dbReference type="STRING" id="183478.A0A364MYK0"/>
<feature type="active site" description="Proton donor; for dehydratase activity" evidence="7">
    <location>
        <position position="1337"/>
    </location>
</feature>
<evidence type="ECO:0000256" key="2">
    <source>
        <dbReference type="ARBA" id="ARBA00022553"/>
    </source>
</evidence>
<dbReference type="InterPro" id="IPR020843">
    <property type="entry name" value="ER"/>
</dbReference>
<keyword evidence="4" id="KW-0521">NADP</keyword>
<dbReference type="InterPro" id="IPR049552">
    <property type="entry name" value="PKS_DH_N"/>
</dbReference>
<dbReference type="SUPFAM" id="SSF55048">
    <property type="entry name" value="Probable ACP-binding domain of malonyl-CoA ACP transacylase"/>
    <property type="match status" value="1"/>
</dbReference>
<dbReference type="Gene3D" id="3.60.15.10">
    <property type="entry name" value="Ribonuclease Z/Hydroxyacylglutathione hydrolase-like"/>
    <property type="match status" value="1"/>
</dbReference>
<dbReference type="SMART" id="SM00849">
    <property type="entry name" value="Lactamase_B"/>
    <property type="match status" value="1"/>
</dbReference>
<dbReference type="Pfam" id="PF08659">
    <property type="entry name" value="KR"/>
    <property type="match status" value="1"/>
</dbReference>
<dbReference type="PROSITE" id="PS52019">
    <property type="entry name" value="PKS_MFAS_DH"/>
    <property type="match status" value="1"/>
</dbReference>
<dbReference type="SMART" id="SM00822">
    <property type="entry name" value="PKS_KR"/>
    <property type="match status" value="1"/>
</dbReference>
<dbReference type="Proteomes" id="UP000249619">
    <property type="component" value="Unassembled WGS sequence"/>
</dbReference>
<dbReference type="InterPro" id="IPR049551">
    <property type="entry name" value="PKS_DH_C"/>
</dbReference>
<dbReference type="SUPFAM" id="SSF47336">
    <property type="entry name" value="ACP-like"/>
    <property type="match status" value="1"/>
</dbReference>
<dbReference type="CDD" id="cd05195">
    <property type="entry name" value="enoyl_red"/>
    <property type="match status" value="1"/>
</dbReference>
<dbReference type="InterPro" id="IPR029063">
    <property type="entry name" value="SAM-dependent_MTases_sf"/>
</dbReference>
<evidence type="ECO:0000259" key="10">
    <source>
        <dbReference type="PROSITE" id="PS52019"/>
    </source>
</evidence>
<dbReference type="InterPro" id="IPR009081">
    <property type="entry name" value="PP-bd_ACP"/>
</dbReference>
<organism evidence="11 12">
    <name type="scientific">Stemphylium lycopersici</name>
    <name type="common">Tomato gray leaf spot disease fungus</name>
    <name type="synonym">Thyrospora lycopersici</name>
    <dbReference type="NCBI Taxonomy" id="183478"/>
    <lineage>
        <taxon>Eukaryota</taxon>
        <taxon>Fungi</taxon>
        <taxon>Dikarya</taxon>
        <taxon>Ascomycota</taxon>
        <taxon>Pezizomycotina</taxon>
        <taxon>Dothideomycetes</taxon>
        <taxon>Pleosporomycetidae</taxon>
        <taxon>Pleosporales</taxon>
        <taxon>Pleosporineae</taxon>
        <taxon>Pleosporaceae</taxon>
        <taxon>Stemphylium</taxon>
    </lineage>
</organism>
<dbReference type="Pfam" id="PF21089">
    <property type="entry name" value="PKS_DH_N"/>
    <property type="match status" value="1"/>
</dbReference>
<feature type="region of interest" description="N-terminal hotdog fold" evidence="7">
    <location>
        <begin position="1108"/>
        <end position="1243"/>
    </location>
</feature>
<name>A0A364MYK0_STELY</name>
<dbReference type="SUPFAM" id="SSF52151">
    <property type="entry name" value="FabD/lysophospholipase-like"/>
    <property type="match status" value="1"/>
</dbReference>
<dbReference type="InterPro" id="IPR014030">
    <property type="entry name" value="Ketoacyl_synth_N"/>
</dbReference>
<dbReference type="InterPro" id="IPR013154">
    <property type="entry name" value="ADH-like_N"/>
</dbReference>
<feature type="region of interest" description="C-terminal hotdog fold" evidence="7">
    <location>
        <begin position="1271"/>
        <end position="1427"/>
    </location>
</feature>
<protein>
    <submittedName>
        <fullName evidence="11">KR domain-containing protein</fullName>
    </submittedName>
</protein>
<dbReference type="CDD" id="cd00833">
    <property type="entry name" value="PKS"/>
    <property type="match status" value="1"/>
</dbReference>
<dbReference type="Pfam" id="PF02801">
    <property type="entry name" value="Ketoacyl-synt_C"/>
    <property type="match status" value="1"/>
</dbReference>
<dbReference type="PROSITE" id="PS52004">
    <property type="entry name" value="KS3_2"/>
    <property type="match status" value="1"/>
</dbReference>
<keyword evidence="12" id="KW-1185">Reference proteome</keyword>
<dbReference type="Pfam" id="PF08242">
    <property type="entry name" value="Methyltransf_12"/>
    <property type="match status" value="1"/>
</dbReference>
<dbReference type="SMART" id="SM00827">
    <property type="entry name" value="PKS_AT"/>
    <property type="match status" value="1"/>
</dbReference>
<dbReference type="Gene3D" id="3.30.70.3290">
    <property type="match status" value="2"/>
</dbReference>
<dbReference type="SUPFAM" id="SSF53901">
    <property type="entry name" value="Thiolase-like"/>
    <property type="match status" value="1"/>
</dbReference>
<dbReference type="InterPro" id="IPR036866">
    <property type="entry name" value="RibonucZ/Hydroxyglut_hydro"/>
</dbReference>
<dbReference type="Pfam" id="PF08240">
    <property type="entry name" value="ADH_N"/>
    <property type="match status" value="1"/>
</dbReference>
<keyword evidence="1" id="KW-0596">Phosphopantetheine</keyword>
<sequence>MSTKITLPKSLTAVTVKLINPVHFGPAIISSFLSPPVDRVETLADLQPSFSFLIEHPSGRNLVFDLGLRKDFENYSPAIRDHLLRIFPQIETSRHVAEILAEGGVKGSDIEAVIWSHGHWDHIGDPSTFPPTTNLVVGPGFTAALLPGAPANPDSPILESDYAGRKLREITFAADAPLVGQFPAYDYFGDGSFYLLDTPGHAVGHMCGFARTSIDQDTFVLLGGDAAYYTGVLRPSAYSKIPDTLLPHMCLSGPFPSDIGQSFARLQEQRGRKSTDPLFEPTFGEDVPEAIRTVRKLQELDGDERIFIIISHDVAESPAFTATLREAMDNDMIEPIAIIGINLKFPDDATSPQSFWTMLEEKRCSSSEVPPDRFNINAFYHPNPARTDNMKVRRGHFIKENIKAFDAPFFSMSPAEASTLDPQQRHLLEGAFHTFENACQSLLQNESDMSLVAGSNTYFTPECFSIALDNGGFLSPDGISYSFDHRANGYARGEGFGFTLLKPLRTAIRDGDMIRAVVRATGVNQDGRSPTITQPSPAAQIDLIRKTYEKGGLDLATTRYVEAHGTGTPIGDPIEAAAIGEVFRDYRDSNHPLFVGSVKSNIGHLEGASGLAGILKTILILERGCILPNAWTEKVNPAIDTESLHIEFPSTAKPWPNEQLRRASLRGLKGLHQSIDLSESETKVQNTGVSNGLPADRMEATYVESAVREFKGIVVLSAADDEGPTRQTSVLQSYLSSLSEKKLGPEFYLDLLHTLSVRRTHFPHRAFTVSSFRSVTKDLATKLSTVARASRMRNMHFVFTGQVCGHSSGEIAAAFCAGALTREDAWKVAFYRGIVSEKLQVNNGEPMAMMSVGLGKREVLSYLDPSGSVTVGCINSPTNVTLTGTRSQVEKLWAVFDKAQIFVRKLEVDVAYHSKNMNEVAEEYNGLIGHLERIQAASSEKVSRTSIFSSVTGTRIDPRELSKPSYWVRNLTSTVRFSDALSAMITGGDLKAKIPRQALHIVVEIGPQAALRRPVQDTLNTVLHEDQWLYATAIKANSGDESTLETVGLLWAHGIDVDIDSVNTASAQMVGAPRMLVDLPAYSFNHSKEFWEESRISRNYAFRPFRRHQLLGLRAKDWNPGEASWRHLIRVEENPWIMDHGLNESPLYPGSGMLVMAIEAARQLTTHPTHLITGYRIKDVRFLKAITVNTSEHGSEAQIHLRPRRLVSNSTAATWYDWRIYTLNGDEWTECAYGNIKVEIQSDQDGVRQAGDKCNDASVLQEYRKVAEKCSQSVHHEQMYNNLAKFGFTYGPYFRQLRTVKFDKAGNASATLSLRGFADKMAYADEDPVVIHPTTLDALCHLQMVGLSAGGLKPIPTMIFSHLREIWVSQKLLTAVGNPNLTASTHETMRGFRETEYDTVALFSDTQEPVVIIAGERGTAITSLALSAASASKSSEDMLYTLDFKPDLSLLNKRESLDVLNSLFTRFEAPPKGYIDRADAIALHYVEKALNNPKVSRLSNDRAHLNWYSAWMAKVASNRGKESLYSRGQDNVDIVNVLQDAHLEPSQNLVARVGEKLDQILTGECDPLEVVFNGTLAEEFWHSSIFTSLAQKMGVYVQLLAHRNPHLKILEIGAGSGSATDHILSFLFQTTNAGNTYPRFSEYSYTDISAAFFDKARDRLKNQARYLNFQKLDIDIDPSTQGFTAETYDVILAANVLHVSKDLPRALRYVRRLLRPGGKLILEEVVCESIRDSFVFGLLPGWWSRPNSQHLEQGSLLNEAQWADLLPQCGFSGVDLTFRDHEDDPYHRFSVMVATASDVQPPDAPSSSDSCYILVDESSTHQKAIAVLLRKLLLSMFLTIEIAHISLSRVKDAHLNLKGSTTISLLELEVPTLAEINNEQFNGLKEIAISPKQLLWVTKGGGPVSNNPYGDIAVGLSRVICSEREDQGFKVLNVDSFEDTGKIPDMISRIVSKMVSSANTWDDSEFATKDGILLIPRLTLNPRLSAIMESKIKLPGITAYTVGQSYKPHVTVMIGTPGLLDTVFYQEDAAAALPLEGDDIEIEIKASSLNFKDLMHTLGQIPGNAIGFDGAGIVSRTKPGGEFSIGDRVMWCSSSGGGFGTFVRCSELQVVKIPDDMSFQVAAAIPVVYHTVIYAFMHSTRINKGESVLIHAGAGGVGQAAIQLARVLGAGEIFVTVGSRAKRELVKELYGLPDNRIFSSRDDSFERDIKRETNGRGVDVILNCLGGDLLQRTWDCIAPFGRFIEIGKGDILNNTALPMEPFTRNVSFIAIDIVVVHEQAKHVIKKLLTDFLELRKNHPQLHEPRPLHIFPGSKIEDAMRFLQSGKNTGKTIIDYTVQDDQLQFYPSLKPSYRFDDHATYVISGGLGGLGRNIIRWMVARGAKFILALSRRGSDGHGQALEFVQEVEGMGAHIWAPACDTSNEATLKETIDICRQRYPPIKGCICGAMVLRDSLFEKMSGDNFQEALRPKVSGSWNLHSLLPRDLDFFVLLSSFSGIAGQRGQSNYAAGNTFEDALSRHRVSQGQKGVSLNIPIVAEAGWAVENYSSVGSTLRNIHTPLTMDQLTTELDIVCNPAYDCTRWGASQLITITDSPQKLVRMSQDGAVDWMGKPLFASVVAMGERGLDADTSSLDITSKLTDYLAMVQAAASTEEAADVILQGLLLKLSKALSVPADSLDVTRPAYVLGVDSLIGVEVRYWFIKNVNVEVAVLDILRDQSLISLCQMVAAQIV</sequence>
<dbReference type="InterPro" id="IPR036736">
    <property type="entry name" value="ACP-like_sf"/>
</dbReference>
<evidence type="ECO:0000259" key="8">
    <source>
        <dbReference type="PROSITE" id="PS50075"/>
    </source>
</evidence>
<dbReference type="Pfam" id="PF00698">
    <property type="entry name" value="Acyl_transf_1"/>
    <property type="match status" value="1"/>
</dbReference>
<dbReference type="InterPro" id="IPR016036">
    <property type="entry name" value="Malonyl_transacylase_ACP-bd"/>
</dbReference>
<dbReference type="InterPro" id="IPR014031">
    <property type="entry name" value="Ketoacyl_synth_C"/>
</dbReference>
<dbReference type="InterPro" id="IPR057326">
    <property type="entry name" value="KR_dom"/>
</dbReference>
<evidence type="ECO:0000256" key="3">
    <source>
        <dbReference type="ARBA" id="ARBA00022679"/>
    </source>
</evidence>
<dbReference type="Gene3D" id="3.40.50.150">
    <property type="entry name" value="Vaccinia Virus protein VP39"/>
    <property type="match status" value="1"/>
</dbReference>
<dbReference type="InterPro" id="IPR056501">
    <property type="entry name" value="NAD-bd_HRPKS_sdrA"/>
</dbReference>
<dbReference type="InterPro" id="IPR013968">
    <property type="entry name" value="PKS_KR"/>
</dbReference>
<dbReference type="InterPro" id="IPR016035">
    <property type="entry name" value="Acyl_Trfase/lysoPLipase"/>
</dbReference>
<dbReference type="GO" id="GO:0031177">
    <property type="term" value="F:phosphopantetheine binding"/>
    <property type="evidence" value="ECO:0007669"/>
    <property type="project" value="InterPro"/>
</dbReference>
<dbReference type="Pfam" id="PF23114">
    <property type="entry name" value="NAD-bd_HRPKS_sdrA"/>
    <property type="match status" value="1"/>
</dbReference>
<dbReference type="CDD" id="cd07730">
    <property type="entry name" value="metallo-hydrolase-like_MBL-fold"/>
    <property type="match status" value="1"/>
</dbReference>
<dbReference type="InterPro" id="IPR020806">
    <property type="entry name" value="PKS_PP-bd"/>
</dbReference>
<feature type="active site" description="Proton acceptor; for dehydratase activity" evidence="7">
    <location>
        <position position="1140"/>
    </location>
</feature>
<comment type="caution">
    <text evidence="11">The sequence shown here is derived from an EMBL/GenBank/DDBJ whole genome shotgun (WGS) entry which is preliminary data.</text>
</comment>
<dbReference type="SUPFAM" id="SSF50129">
    <property type="entry name" value="GroES-like"/>
    <property type="match status" value="1"/>
</dbReference>
<evidence type="ECO:0000313" key="11">
    <source>
        <dbReference type="EMBL" id="RAR07142.1"/>
    </source>
</evidence>
<gene>
    <name evidence="11" type="ORF">DDE83_006640</name>
</gene>
<dbReference type="Pfam" id="PF00109">
    <property type="entry name" value="ketoacyl-synt"/>
    <property type="match status" value="1"/>
</dbReference>
<dbReference type="Gene3D" id="3.40.50.720">
    <property type="entry name" value="NAD(P)-binding Rossmann-like Domain"/>
    <property type="match status" value="2"/>
</dbReference>
<dbReference type="InterPro" id="IPR001279">
    <property type="entry name" value="Metallo-B-lactamas"/>
</dbReference>
<accession>A0A364MYK0</accession>
<dbReference type="GO" id="GO:0008270">
    <property type="term" value="F:zinc ion binding"/>
    <property type="evidence" value="ECO:0007669"/>
    <property type="project" value="InterPro"/>
</dbReference>
<dbReference type="GO" id="GO:0006633">
    <property type="term" value="P:fatty acid biosynthetic process"/>
    <property type="evidence" value="ECO:0007669"/>
    <property type="project" value="TreeGrafter"/>
</dbReference>
<dbReference type="Gene3D" id="3.10.129.110">
    <property type="entry name" value="Polyketide synthase dehydratase"/>
    <property type="match status" value="1"/>
</dbReference>
<dbReference type="SMART" id="SM00829">
    <property type="entry name" value="PKS_ER"/>
    <property type="match status" value="1"/>
</dbReference>
<dbReference type="InterPro" id="IPR042104">
    <property type="entry name" value="PKS_dehydratase_sf"/>
</dbReference>
<dbReference type="SMART" id="SM00823">
    <property type="entry name" value="PKS_PP"/>
    <property type="match status" value="1"/>
</dbReference>
<dbReference type="SUPFAM" id="SSF53335">
    <property type="entry name" value="S-adenosyl-L-methionine-dependent methyltransferases"/>
    <property type="match status" value="1"/>
</dbReference>
<dbReference type="InterPro" id="IPR014043">
    <property type="entry name" value="Acyl_transferase_dom"/>
</dbReference>
<dbReference type="Pfam" id="PF00753">
    <property type="entry name" value="Lactamase_B"/>
    <property type="match status" value="1"/>
</dbReference>
<dbReference type="InterPro" id="IPR011032">
    <property type="entry name" value="GroES-like_sf"/>
</dbReference>
<dbReference type="EMBL" id="QGDH01000105">
    <property type="protein sequence ID" value="RAR07142.1"/>
    <property type="molecule type" value="Genomic_DNA"/>
</dbReference>
<evidence type="ECO:0000256" key="6">
    <source>
        <dbReference type="ARBA" id="ARBA00023315"/>
    </source>
</evidence>
<dbReference type="CDD" id="cd02440">
    <property type="entry name" value="AdoMet_MTases"/>
    <property type="match status" value="1"/>
</dbReference>
<dbReference type="PROSITE" id="PS01162">
    <property type="entry name" value="QOR_ZETA_CRYSTAL"/>
    <property type="match status" value="1"/>
</dbReference>
<evidence type="ECO:0000256" key="5">
    <source>
        <dbReference type="ARBA" id="ARBA00023268"/>
    </source>
</evidence>
<dbReference type="InterPro" id="IPR020807">
    <property type="entry name" value="PKS_DH"/>
</dbReference>
<dbReference type="InterPro" id="IPR036291">
    <property type="entry name" value="NAD(P)-bd_dom_sf"/>
</dbReference>
<dbReference type="Gene3D" id="3.40.366.10">
    <property type="entry name" value="Malonyl-Coenzyme A Acyl Carrier Protein, domain 2"/>
    <property type="match status" value="1"/>
</dbReference>
<dbReference type="GO" id="GO:1901336">
    <property type="term" value="P:lactone biosynthetic process"/>
    <property type="evidence" value="ECO:0007669"/>
    <property type="project" value="UniProtKB-ARBA"/>
</dbReference>
<dbReference type="GO" id="GO:0016491">
    <property type="term" value="F:oxidoreductase activity"/>
    <property type="evidence" value="ECO:0007669"/>
    <property type="project" value="InterPro"/>
</dbReference>
<feature type="domain" description="Ketosynthase family 3 (KS3)" evidence="9">
    <location>
        <begin position="333"/>
        <end position="679"/>
    </location>
</feature>
<dbReference type="InterPro" id="IPR016039">
    <property type="entry name" value="Thiolase-like"/>
</dbReference>
<dbReference type="InterPro" id="IPR020841">
    <property type="entry name" value="PKS_Beta-ketoAc_synthase_dom"/>
</dbReference>
<dbReference type="FunFam" id="3.40.50.720:FF:000209">
    <property type="entry name" value="Polyketide synthase Pks12"/>
    <property type="match status" value="1"/>
</dbReference>
<dbReference type="InterPro" id="IPR013149">
    <property type="entry name" value="ADH-like_C"/>
</dbReference>
<dbReference type="PANTHER" id="PTHR43775">
    <property type="entry name" value="FATTY ACID SYNTHASE"/>
    <property type="match status" value="1"/>
</dbReference>
<dbReference type="InterPro" id="IPR001227">
    <property type="entry name" value="Ac_transferase_dom_sf"/>
</dbReference>
<evidence type="ECO:0000256" key="1">
    <source>
        <dbReference type="ARBA" id="ARBA00022450"/>
    </source>
</evidence>
<dbReference type="Gene3D" id="3.90.180.10">
    <property type="entry name" value="Medium-chain alcohol dehydrogenases, catalytic domain"/>
    <property type="match status" value="1"/>
</dbReference>
<dbReference type="PANTHER" id="PTHR43775:SF29">
    <property type="entry name" value="ASPERFURANONE POLYKETIDE SYNTHASE AFOG-RELATED"/>
    <property type="match status" value="1"/>
</dbReference>
<evidence type="ECO:0000259" key="9">
    <source>
        <dbReference type="PROSITE" id="PS52004"/>
    </source>
</evidence>
<dbReference type="SMART" id="SM00826">
    <property type="entry name" value="PKS_DH"/>
    <property type="match status" value="1"/>
</dbReference>
<feature type="domain" description="PKS/mFAS DH" evidence="10">
    <location>
        <begin position="1108"/>
        <end position="1427"/>
    </location>
</feature>
<keyword evidence="6" id="KW-0012">Acyltransferase</keyword>
<dbReference type="GO" id="GO:0004312">
    <property type="term" value="F:fatty acid synthase activity"/>
    <property type="evidence" value="ECO:0007669"/>
    <property type="project" value="TreeGrafter"/>
</dbReference>
<evidence type="ECO:0000256" key="7">
    <source>
        <dbReference type="PROSITE-ProRule" id="PRU01363"/>
    </source>
</evidence>
<dbReference type="SMART" id="SM00825">
    <property type="entry name" value="PKS_KS"/>
    <property type="match status" value="1"/>
</dbReference>
<dbReference type="SUPFAM" id="SSF56281">
    <property type="entry name" value="Metallo-hydrolase/oxidoreductase"/>
    <property type="match status" value="1"/>
</dbReference>
<dbReference type="SUPFAM" id="SSF51735">
    <property type="entry name" value="NAD(P)-binding Rossmann-fold domains"/>
    <property type="match status" value="2"/>
</dbReference>
<dbReference type="InterPro" id="IPR050091">
    <property type="entry name" value="PKS_NRPS_Biosynth_Enz"/>
</dbReference>
<dbReference type="InterPro" id="IPR049900">
    <property type="entry name" value="PKS_mFAS_DH"/>
</dbReference>
<keyword evidence="2" id="KW-0597">Phosphoprotein</keyword>
<dbReference type="GO" id="GO:0044550">
    <property type="term" value="P:secondary metabolite biosynthetic process"/>
    <property type="evidence" value="ECO:0007669"/>
    <property type="project" value="UniProtKB-ARBA"/>
</dbReference>
<feature type="domain" description="Carrier" evidence="8">
    <location>
        <begin position="2652"/>
        <end position="2729"/>
    </location>
</feature>
<dbReference type="Gene3D" id="3.40.47.10">
    <property type="match status" value="2"/>
</dbReference>
<dbReference type="Pfam" id="PF14765">
    <property type="entry name" value="PS-DH"/>
    <property type="match status" value="1"/>
</dbReference>
<keyword evidence="3" id="KW-0808">Transferase</keyword>
<dbReference type="InterPro" id="IPR013217">
    <property type="entry name" value="Methyltransf_12"/>
</dbReference>
<evidence type="ECO:0000313" key="12">
    <source>
        <dbReference type="Proteomes" id="UP000249619"/>
    </source>
</evidence>
<dbReference type="Pfam" id="PF00107">
    <property type="entry name" value="ADH_zinc_N"/>
    <property type="match status" value="1"/>
</dbReference>
<proteinExistence type="predicted"/>
<evidence type="ECO:0000256" key="4">
    <source>
        <dbReference type="ARBA" id="ARBA00022857"/>
    </source>
</evidence>
<keyword evidence="5" id="KW-0511">Multifunctional enzyme</keyword>
<reference evidence="12" key="1">
    <citation type="submission" date="2018-05" db="EMBL/GenBank/DDBJ databases">
        <title>Draft genome sequence of Stemphylium lycopersici strain CIDEFI 213.</title>
        <authorList>
            <person name="Medina R."/>
            <person name="Franco M.E.E."/>
            <person name="Lucentini C.G."/>
            <person name="Saparrat M.C.N."/>
            <person name="Balatti P.A."/>
        </authorList>
    </citation>
    <scope>NUCLEOTIDE SEQUENCE [LARGE SCALE GENOMIC DNA]</scope>
    <source>
        <strain evidence="12">CIDEFI 213</strain>
    </source>
</reference>